<name>A0A811PFX9_9POAL</name>
<reference evidence="1" key="1">
    <citation type="submission" date="2020-10" db="EMBL/GenBank/DDBJ databases">
        <authorList>
            <person name="Han B."/>
            <person name="Lu T."/>
            <person name="Zhao Q."/>
            <person name="Huang X."/>
            <person name="Zhao Y."/>
        </authorList>
    </citation>
    <scope>NUCLEOTIDE SEQUENCE</scope>
</reference>
<organism evidence="1 2">
    <name type="scientific">Miscanthus lutarioriparius</name>
    <dbReference type="NCBI Taxonomy" id="422564"/>
    <lineage>
        <taxon>Eukaryota</taxon>
        <taxon>Viridiplantae</taxon>
        <taxon>Streptophyta</taxon>
        <taxon>Embryophyta</taxon>
        <taxon>Tracheophyta</taxon>
        <taxon>Spermatophyta</taxon>
        <taxon>Magnoliopsida</taxon>
        <taxon>Liliopsida</taxon>
        <taxon>Poales</taxon>
        <taxon>Poaceae</taxon>
        <taxon>PACMAD clade</taxon>
        <taxon>Panicoideae</taxon>
        <taxon>Andropogonodae</taxon>
        <taxon>Andropogoneae</taxon>
        <taxon>Saccharinae</taxon>
        <taxon>Miscanthus</taxon>
    </lineage>
</organism>
<dbReference type="InterPro" id="IPR044175">
    <property type="entry name" value="At5g66631-like"/>
</dbReference>
<sequence length="82" mass="8522">MRAAGVAPDAPTKALLVKSLWREGKLREAALVEERCEEVAGGLPESSLGLVWTASAADLKKVIDIYSGCLAQPAAQVQASTG</sequence>
<dbReference type="Proteomes" id="UP000604825">
    <property type="component" value="Unassembled WGS sequence"/>
</dbReference>
<dbReference type="AlphaFoldDB" id="A0A811PFX9"/>
<evidence type="ECO:0000313" key="2">
    <source>
        <dbReference type="Proteomes" id="UP000604825"/>
    </source>
</evidence>
<comment type="caution">
    <text evidence="1">The sequence shown here is derived from an EMBL/GenBank/DDBJ whole genome shotgun (WGS) entry which is preliminary data.</text>
</comment>
<gene>
    <name evidence="1" type="ORF">NCGR_LOCUS26697</name>
</gene>
<dbReference type="EMBL" id="CAJGYO010000006">
    <property type="protein sequence ID" value="CAD6239871.1"/>
    <property type="molecule type" value="Genomic_DNA"/>
</dbReference>
<protein>
    <submittedName>
        <fullName evidence="1">Uncharacterized protein</fullName>
    </submittedName>
</protein>
<dbReference type="PANTHER" id="PTHR47913">
    <property type="entry name" value="OS01G0167750 PROTEIN"/>
    <property type="match status" value="1"/>
</dbReference>
<accession>A0A811PFX9</accession>
<keyword evidence="2" id="KW-1185">Reference proteome</keyword>
<dbReference type="PANTHER" id="PTHR47913:SF1">
    <property type="entry name" value="OS01G0167750 PROTEIN"/>
    <property type="match status" value="1"/>
</dbReference>
<proteinExistence type="predicted"/>
<evidence type="ECO:0000313" key="1">
    <source>
        <dbReference type="EMBL" id="CAD6239871.1"/>
    </source>
</evidence>
<dbReference type="OrthoDB" id="185373at2759"/>